<dbReference type="InterPro" id="IPR004839">
    <property type="entry name" value="Aminotransferase_I/II_large"/>
</dbReference>
<gene>
    <name evidence="7" type="ORF">R3W88_020290</name>
</gene>
<dbReference type="GO" id="GO:0004838">
    <property type="term" value="F:L-tyrosine-2-oxoglutarate transaminase activity"/>
    <property type="evidence" value="ECO:0007669"/>
    <property type="project" value="TreeGrafter"/>
</dbReference>
<dbReference type="EMBL" id="JAWPEI010000010">
    <property type="protein sequence ID" value="KAK4714383.1"/>
    <property type="molecule type" value="Genomic_DNA"/>
</dbReference>
<evidence type="ECO:0000256" key="5">
    <source>
        <dbReference type="PIRSR" id="PIRSR000517-1"/>
    </source>
</evidence>
<dbReference type="Proteomes" id="UP001311915">
    <property type="component" value="Unassembled WGS sequence"/>
</dbReference>
<keyword evidence="8" id="KW-1185">Reference proteome</keyword>
<evidence type="ECO:0000313" key="8">
    <source>
        <dbReference type="Proteomes" id="UP001311915"/>
    </source>
</evidence>
<proteinExistence type="inferred from homology"/>
<organism evidence="7 8">
    <name type="scientific">Solanum pinnatisectum</name>
    <name type="common">tansyleaf nightshade</name>
    <dbReference type="NCBI Taxonomy" id="50273"/>
    <lineage>
        <taxon>Eukaryota</taxon>
        <taxon>Viridiplantae</taxon>
        <taxon>Streptophyta</taxon>
        <taxon>Embryophyta</taxon>
        <taxon>Tracheophyta</taxon>
        <taxon>Spermatophyta</taxon>
        <taxon>Magnoliopsida</taxon>
        <taxon>eudicotyledons</taxon>
        <taxon>Gunneridae</taxon>
        <taxon>Pentapetalae</taxon>
        <taxon>asterids</taxon>
        <taxon>lamiids</taxon>
        <taxon>Solanales</taxon>
        <taxon>Solanaceae</taxon>
        <taxon>Solanoideae</taxon>
        <taxon>Solaneae</taxon>
        <taxon>Solanum</taxon>
    </lineage>
</organism>
<comment type="caution">
    <text evidence="7">The sequence shown here is derived from an EMBL/GenBank/DDBJ whole genome shotgun (WGS) entry which is preliminary data.</text>
</comment>
<evidence type="ECO:0000256" key="3">
    <source>
        <dbReference type="ARBA" id="ARBA00022898"/>
    </source>
</evidence>
<dbReference type="Gene3D" id="3.90.1150.10">
    <property type="entry name" value="Aspartate Aminotransferase, domain 1"/>
    <property type="match status" value="2"/>
</dbReference>
<dbReference type="PANTHER" id="PTHR45744">
    <property type="entry name" value="TYROSINE AMINOTRANSFERASE"/>
    <property type="match status" value="1"/>
</dbReference>
<dbReference type="InterPro" id="IPR015422">
    <property type="entry name" value="PyrdxlP-dep_Trfase_small"/>
</dbReference>
<dbReference type="FunFam" id="3.90.1150.10:FF:000040">
    <property type="entry name" value="Tyrosine aminotransferase"/>
    <property type="match status" value="1"/>
</dbReference>
<evidence type="ECO:0000256" key="2">
    <source>
        <dbReference type="ARBA" id="ARBA00007441"/>
    </source>
</evidence>
<evidence type="ECO:0000259" key="6">
    <source>
        <dbReference type="Pfam" id="PF00155"/>
    </source>
</evidence>
<evidence type="ECO:0000256" key="1">
    <source>
        <dbReference type="ARBA" id="ARBA00001933"/>
    </source>
</evidence>
<accession>A0AAV9KMB3</accession>
<dbReference type="CDD" id="cd00609">
    <property type="entry name" value="AAT_like"/>
    <property type="match status" value="1"/>
</dbReference>
<feature type="modified residue" description="N6-(pyridoxal phosphate)lysine" evidence="5">
    <location>
        <position position="215"/>
    </location>
</feature>
<dbReference type="AlphaFoldDB" id="A0AAV9KMB3"/>
<dbReference type="SUPFAM" id="SSF53383">
    <property type="entry name" value="PLP-dependent transferases"/>
    <property type="match status" value="1"/>
</dbReference>
<comment type="similarity">
    <text evidence="2 4">Belongs to the class-I pyridoxal-phosphate-dependent aminotransferase family.</text>
</comment>
<reference evidence="7 8" key="1">
    <citation type="submission" date="2023-10" db="EMBL/GenBank/DDBJ databases">
        <title>Genome-Wide Identification Analysis in wild type Solanum Pinnatisectum Reveals Some Genes Defensing Phytophthora Infestans.</title>
        <authorList>
            <person name="Sun C."/>
        </authorList>
    </citation>
    <scope>NUCLEOTIDE SEQUENCE [LARGE SCALE GENOMIC DNA]</scope>
    <source>
        <strain evidence="7">LQN</strain>
        <tissue evidence="7">Leaf</tissue>
    </source>
</reference>
<evidence type="ECO:0000256" key="4">
    <source>
        <dbReference type="PIRNR" id="PIRNR000517"/>
    </source>
</evidence>
<dbReference type="GO" id="GO:0030170">
    <property type="term" value="F:pyridoxal phosphate binding"/>
    <property type="evidence" value="ECO:0007669"/>
    <property type="project" value="InterPro"/>
</dbReference>
<dbReference type="InterPro" id="IPR005958">
    <property type="entry name" value="TyrNic_aminoTrfase"/>
</dbReference>
<dbReference type="PIRSF" id="PIRSF000517">
    <property type="entry name" value="Tyr_transaminase"/>
    <property type="match status" value="1"/>
</dbReference>
<dbReference type="PANTHER" id="PTHR45744:SF11">
    <property type="entry name" value="TYROSINE AMINOTRANSFERASE"/>
    <property type="match status" value="1"/>
</dbReference>
<evidence type="ECO:0000313" key="7">
    <source>
        <dbReference type="EMBL" id="KAK4714383.1"/>
    </source>
</evidence>
<feature type="domain" description="Aminotransferase class I/classII large" evidence="6">
    <location>
        <begin position="46"/>
        <end position="205"/>
    </location>
</feature>
<dbReference type="GO" id="GO:0006572">
    <property type="term" value="P:L-tyrosine catabolic process"/>
    <property type="evidence" value="ECO:0007669"/>
    <property type="project" value="TreeGrafter"/>
</dbReference>
<comment type="cofactor">
    <cofactor evidence="1 4 5">
        <name>pyridoxal 5'-phosphate</name>
        <dbReference type="ChEBI" id="CHEBI:597326"/>
    </cofactor>
</comment>
<dbReference type="Pfam" id="PF00155">
    <property type="entry name" value="Aminotran_1_2"/>
    <property type="match status" value="1"/>
</dbReference>
<dbReference type="InterPro" id="IPR015421">
    <property type="entry name" value="PyrdxlP-dep_Trfase_major"/>
</dbReference>
<keyword evidence="3 4" id="KW-0663">Pyridoxal phosphate</keyword>
<name>A0AAV9KMB3_9SOLN</name>
<dbReference type="InterPro" id="IPR015424">
    <property type="entry name" value="PyrdxlP-dep_Trfase"/>
</dbReference>
<protein>
    <recommendedName>
        <fullName evidence="6">Aminotransferase class I/classII large domain-containing protein</fullName>
    </recommendedName>
</protein>
<sequence>MENNTTTTTKWNFKENEKLVTALGLTVRSVLNNLTSCIDPADTRFVISLGHGDPSAFPCFRTTPIAEDAIADAIRSAKFNGYSSNVGILPARRAVAENLSQDLPYKLSPDDIYLTSGCGQAIEVILNALARPNANILLPTPGFPCYEAWAGFTQIEMRHFNLLPEKEWEVDLNEVESLADDNTVAMVIINPGNPCGNVYTEQHLNPVITLGSISKRWIVPGCRLGWLVTNDPNGILKEHGVIDSIAGYLNISSDPATFIQGAIPQILEKTKDDFFSKTVNMLREDADICCDRIKDIPCITCPSKPQGSMFAMVKLHLNLLEDIEDDLDFCTKLAKEESLIILPGVAVGLKNWLRITFACEPSYLEDGFQRLNAFYQRRAKKQ</sequence>
<dbReference type="Gene3D" id="3.40.640.10">
    <property type="entry name" value="Type I PLP-dependent aspartate aminotransferase-like (Major domain)"/>
    <property type="match status" value="1"/>
</dbReference>